<keyword evidence="5 8" id="KW-0822">Tryptophan biosynthesis</keyword>
<keyword evidence="6 8" id="KW-0057">Aromatic amino acid biosynthesis</keyword>
<evidence type="ECO:0000259" key="9">
    <source>
        <dbReference type="Pfam" id="PF00218"/>
    </source>
</evidence>
<reference evidence="10 11" key="1">
    <citation type="submission" date="2019-03" db="EMBL/GenBank/DDBJ databases">
        <title>Genomic Encyclopedia of Archaeal and Bacterial Type Strains, Phase II (KMG-II): from individual species to whole genera.</title>
        <authorList>
            <person name="Goeker M."/>
        </authorList>
    </citation>
    <scope>NUCLEOTIDE SEQUENCE [LARGE SCALE GENOMIC DNA]</scope>
    <source>
        <strain evidence="10 11">RL-C</strain>
    </source>
</reference>
<feature type="domain" description="Indole-3-glycerol phosphate synthase" evidence="9">
    <location>
        <begin position="4"/>
        <end position="250"/>
    </location>
</feature>
<dbReference type="EMBL" id="SLWB01000013">
    <property type="protein sequence ID" value="TCN64534.1"/>
    <property type="molecule type" value="Genomic_DNA"/>
</dbReference>
<dbReference type="HAMAP" id="MF_00134_B">
    <property type="entry name" value="IGPS_B"/>
    <property type="match status" value="1"/>
</dbReference>
<dbReference type="Pfam" id="PF00218">
    <property type="entry name" value="IGPS"/>
    <property type="match status" value="1"/>
</dbReference>
<accession>A0A4R2EEG0</accession>
<dbReference type="InterPro" id="IPR045186">
    <property type="entry name" value="Indole-3-glycerol_P_synth"/>
</dbReference>
<dbReference type="PANTHER" id="PTHR22854">
    <property type="entry name" value="TRYPTOPHAN BIOSYNTHESIS PROTEIN"/>
    <property type="match status" value="1"/>
</dbReference>
<name>A0A4R2EEG0_9BACT</name>
<gene>
    <name evidence="8" type="primary">trpC</name>
    <name evidence="10" type="ORF">CLV25_11362</name>
</gene>
<keyword evidence="4 8" id="KW-0210">Decarboxylase</keyword>
<sequence>MSILKEIVANKQHEVSQRKRAVSLLELESMPNFTKECLSFKEHLLNPEKLGIIAEFKRKSPSKGIINANADVKDVTAGYQAGGASTLSVLTEIDYFNGSDIDLAEAKSVTSVPIIRKDFVVDIFQIAESKALGADAILLIAEVLEKEQMSEYLAYAHEIGLQALIEVHGESDLEKLPSAAQIIGINNRNLNTFDVNLSHSANMLNLLPKNVVKVAESGIASVEDYLPLKQIGFDAFLIGEFFMRNHNPGEACLNFTNAIRGAITAAKGKPSGL</sequence>
<organism evidence="10 11">
    <name type="scientific">Acetobacteroides hydrogenigenes</name>
    <dbReference type="NCBI Taxonomy" id="979970"/>
    <lineage>
        <taxon>Bacteria</taxon>
        <taxon>Pseudomonadati</taxon>
        <taxon>Bacteroidota</taxon>
        <taxon>Bacteroidia</taxon>
        <taxon>Bacteroidales</taxon>
        <taxon>Rikenellaceae</taxon>
        <taxon>Acetobacteroides</taxon>
    </lineage>
</organism>
<keyword evidence="7 8" id="KW-0456">Lyase</keyword>
<dbReference type="InterPro" id="IPR013798">
    <property type="entry name" value="Indole-3-glycerol_P_synth_dom"/>
</dbReference>
<dbReference type="PROSITE" id="PS00614">
    <property type="entry name" value="IGPS"/>
    <property type="match status" value="1"/>
</dbReference>
<dbReference type="SUPFAM" id="SSF51366">
    <property type="entry name" value="Ribulose-phoshate binding barrel"/>
    <property type="match status" value="1"/>
</dbReference>
<comment type="catalytic activity">
    <reaction evidence="1 8">
        <text>1-(2-carboxyphenylamino)-1-deoxy-D-ribulose 5-phosphate + H(+) = (1S,2R)-1-C-(indol-3-yl)glycerol 3-phosphate + CO2 + H2O</text>
        <dbReference type="Rhea" id="RHEA:23476"/>
        <dbReference type="ChEBI" id="CHEBI:15377"/>
        <dbReference type="ChEBI" id="CHEBI:15378"/>
        <dbReference type="ChEBI" id="CHEBI:16526"/>
        <dbReference type="ChEBI" id="CHEBI:58613"/>
        <dbReference type="ChEBI" id="CHEBI:58866"/>
        <dbReference type="EC" id="4.1.1.48"/>
    </reaction>
</comment>
<dbReference type="EC" id="4.1.1.48" evidence="8"/>
<dbReference type="RefSeq" id="WP_131839955.1">
    <property type="nucleotide sequence ID" value="NZ_SLWB01000013.1"/>
</dbReference>
<evidence type="ECO:0000256" key="4">
    <source>
        <dbReference type="ARBA" id="ARBA00022793"/>
    </source>
</evidence>
<dbReference type="PANTHER" id="PTHR22854:SF2">
    <property type="entry name" value="INDOLE-3-GLYCEROL-PHOSPHATE SYNTHASE"/>
    <property type="match status" value="1"/>
</dbReference>
<evidence type="ECO:0000256" key="6">
    <source>
        <dbReference type="ARBA" id="ARBA00023141"/>
    </source>
</evidence>
<dbReference type="CDD" id="cd00331">
    <property type="entry name" value="IGPS"/>
    <property type="match status" value="1"/>
</dbReference>
<dbReference type="InterPro" id="IPR001468">
    <property type="entry name" value="Indole-3-GlycerolPSynthase_CS"/>
</dbReference>
<evidence type="ECO:0000313" key="10">
    <source>
        <dbReference type="EMBL" id="TCN64534.1"/>
    </source>
</evidence>
<dbReference type="OrthoDB" id="9804217at2"/>
<protein>
    <recommendedName>
        <fullName evidence="8">Indole-3-glycerol phosphate synthase</fullName>
        <shortName evidence="8">IGPS</shortName>
        <ecNumber evidence="8">4.1.1.48</ecNumber>
    </recommendedName>
</protein>
<dbReference type="UniPathway" id="UPA00035">
    <property type="reaction ID" value="UER00043"/>
</dbReference>
<evidence type="ECO:0000256" key="8">
    <source>
        <dbReference type="HAMAP-Rule" id="MF_00134"/>
    </source>
</evidence>
<keyword evidence="11" id="KW-1185">Reference proteome</keyword>
<dbReference type="Gene3D" id="3.20.20.70">
    <property type="entry name" value="Aldolase class I"/>
    <property type="match status" value="1"/>
</dbReference>
<comment type="pathway">
    <text evidence="2 8">Amino-acid biosynthesis; L-tryptophan biosynthesis; L-tryptophan from chorismate: step 4/5.</text>
</comment>
<dbReference type="InterPro" id="IPR013785">
    <property type="entry name" value="Aldolase_TIM"/>
</dbReference>
<dbReference type="AlphaFoldDB" id="A0A4R2EEG0"/>
<evidence type="ECO:0000256" key="1">
    <source>
        <dbReference type="ARBA" id="ARBA00001633"/>
    </source>
</evidence>
<keyword evidence="3 8" id="KW-0028">Amino-acid biosynthesis</keyword>
<dbReference type="Proteomes" id="UP000294830">
    <property type="component" value="Unassembled WGS sequence"/>
</dbReference>
<dbReference type="FunFam" id="3.20.20.70:FF:000024">
    <property type="entry name" value="Indole-3-glycerol phosphate synthase"/>
    <property type="match status" value="1"/>
</dbReference>
<dbReference type="NCBIfam" id="NF001377">
    <property type="entry name" value="PRK00278.2-4"/>
    <property type="match status" value="1"/>
</dbReference>
<evidence type="ECO:0000256" key="2">
    <source>
        <dbReference type="ARBA" id="ARBA00004696"/>
    </source>
</evidence>
<evidence type="ECO:0000256" key="7">
    <source>
        <dbReference type="ARBA" id="ARBA00023239"/>
    </source>
</evidence>
<evidence type="ECO:0000256" key="5">
    <source>
        <dbReference type="ARBA" id="ARBA00022822"/>
    </source>
</evidence>
<proteinExistence type="inferred from homology"/>
<dbReference type="GO" id="GO:0004425">
    <property type="term" value="F:indole-3-glycerol-phosphate synthase activity"/>
    <property type="evidence" value="ECO:0007669"/>
    <property type="project" value="UniProtKB-UniRule"/>
</dbReference>
<dbReference type="GO" id="GO:0004640">
    <property type="term" value="F:phosphoribosylanthranilate isomerase activity"/>
    <property type="evidence" value="ECO:0007669"/>
    <property type="project" value="TreeGrafter"/>
</dbReference>
<comment type="similarity">
    <text evidence="8">Belongs to the TrpC family.</text>
</comment>
<dbReference type="InterPro" id="IPR011060">
    <property type="entry name" value="RibuloseP-bd_barrel"/>
</dbReference>
<evidence type="ECO:0000256" key="3">
    <source>
        <dbReference type="ARBA" id="ARBA00022605"/>
    </source>
</evidence>
<dbReference type="GO" id="GO:0000162">
    <property type="term" value="P:L-tryptophan biosynthetic process"/>
    <property type="evidence" value="ECO:0007669"/>
    <property type="project" value="UniProtKB-UniRule"/>
</dbReference>
<comment type="caution">
    <text evidence="10">The sequence shown here is derived from an EMBL/GenBank/DDBJ whole genome shotgun (WGS) entry which is preliminary data.</text>
</comment>
<evidence type="ECO:0000313" key="11">
    <source>
        <dbReference type="Proteomes" id="UP000294830"/>
    </source>
</evidence>